<dbReference type="InterPro" id="IPR002732">
    <property type="entry name" value="Hjc"/>
</dbReference>
<dbReference type="SUPFAM" id="SSF52980">
    <property type="entry name" value="Restriction endonuclease-like"/>
    <property type="match status" value="1"/>
</dbReference>
<dbReference type="EMBL" id="DRTM01000064">
    <property type="protein sequence ID" value="HHE75655.1"/>
    <property type="molecule type" value="Genomic_DNA"/>
</dbReference>
<accession>A0A7J3T8Q9</accession>
<dbReference type="GO" id="GO:0008821">
    <property type="term" value="F:crossover junction DNA endonuclease activity"/>
    <property type="evidence" value="ECO:0007669"/>
    <property type="project" value="UniProtKB-EC"/>
</dbReference>
<sequence length="116" mass="13289">MSASNYERELRSILRGDKETIEIVTKTCSEDERRKYYKILKKPFIVIRAAGSYGVDLVGVRSDISLLIEIKSSKSKRMHFSSTGGKLQKQAERMKKDCERAGILPIYAFRLKNTRG</sequence>
<dbReference type="InterPro" id="IPR011856">
    <property type="entry name" value="tRNA_endonuc-like_dom_sf"/>
</dbReference>
<feature type="non-terminal residue" evidence="2">
    <location>
        <position position="116"/>
    </location>
</feature>
<comment type="catalytic activity">
    <reaction evidence="1">
        <text>Endonucleolytic cleavage at a junction such as a reciprocal single-stranded crossover between two homologous DNA duplexes (Holliday junction).</text>
        <dbReference type="EC" id="3.1.21.10"/>
    </reaction>
</comment>
<dbReference type="Pfam" id="PF01870">
    <property type="entry name" value="Hjc"/>
    <property type="match status" value="1"/>
</dbReference>
<protein>
    <submittedName>
        <fullName evidence="2">Holliday junction resolvase</fullName>
    </submittedName>
</protein>
<evidence type="ECO:0000256" key="1">
    <source>
        <dbReference type="ARBA" id="ARBA00029354"/>
    </source>
</evidence>
<dbReference type="GO" id="GO:0003676">
    <property type="term" value="F:nucleic acid binding"/>
    <property type="evidence" value="ECO:0007669"/>
    <property type="project" value="InterPro"/>
</dbReference>
<dbReference type="InterPro" id="IPR011335">
    <property type="entry name" value="Restrct_endonuc-II-like"/>
</dbReference>
<dbReference type="Gene3D" id="3.40.1350.10">
    <property type="match status" value="1"/>
</dbReference>
<name>A0A7J3T8Q9_9ARCH</name>
<evidence type="ECO:0000313" key="2">
    <source>
        <dbReference type="EMBL" id="HHE75655.1"/>
    </source>
</evidence>
<comment type="caution">
    <text evidence="2">The sequence shown here is derived from an EMBL/GenBank/DDBJ whole genome shotgun (WGS) entry which is preliminary data.</text>
</comment>
<dbReference type="Proteomes" id="UP000886130">
    <property type="component" value="Unassembled WGS sequence"/>
</dbReference>
<gene>
    <name evidence="2" type="ORF">ENL31_00830</name>
</gene>
<proteinExistence type="predicted"/>
<organism evidence="2">
    <name type="scientific">Candidatus Aciduliprofundum boonei</name>
    <dbReference type="NCBI Taxonomy" id="379547"/>
    <lineage>
        <taxon>Archaea</taxon>
        <taxon>Methanobacteriati</taxon>
        <taxon>Thermoplasmatota</taxon>
        <taxon>DHVE2 group</taxon>
        <taxon>Candidatus Aciduliprofundum</taxon>
    </lineage>
</organism>
<dbReference type="AlphaFoldDB" id="A0A7J3T8Q9"/>
<reference evidence="2" key="1">
    <citation type="journal article" date="2020" name="mSystems">
        <title>Genome- and Community-Level Interaction Insights into Carbon Utilization and Element Cycling Functions of Hydrothermarchaeota in Hydrothermal Sediment.</title>
        <authorList>
            <person name="Zhou Z."/>
            <person name="Liu Y."/>
            <person name="Xu W."/>
            <person name="Pan J."/>
            <person name="Luo Z.H."/>
            <person name="Li M."/>
        </authorList>
    </citation>
    <scope>NUCLEOTIDE SEQUENCE [LARGE SCALE GENOMIC DNA]</scope>
    <source>
        <strain evidence="2">HyVt-85</strain>
    </source>
</reference>